<evidence type="ECO:0000313" key="2">
    <source>
        <dbReference type="EMBL" id="AES94082.1"/>
    </source>
</evidence>
<evidence type="ECO:0000259" key="1">
    <source>
        <dbReference type="PROSITE" id="PS50181"/>
    </source>
</evidence>
<accession>G7KDE7</accession>
<dbReference type="SMART" id="SM00256">
    <property type="entry name" value="FBOX"/>
    <property type="match status" value="1"/>
</dbReference>
<gene>
    <name evidence="2" type="ordered locus">MTR_5g010610</name>
</gene>
<dbReference type="NCBIfam" id="TIGR01640">
    <property type="entry name" value="F_box_assoc_1"/>
    <property type="match status" value="1"/>
</dbReference>
<dbReference type="HOGENOM" id="CLU_027176_1_1_1"/>
<dbReference type="InterPro" id="IPR017451">
    <property type="entry name" value="F-box-assoc_interact_dom"/>
</dbReference>
<dbReference type="EnsemblPlants" id="AES94082">
    <property type="protein sequence ID" value="AES94082"/>
    <property type="gene ID" value="MTR_5g010610"/>
</dbReference>
<reference evidence="3" key="3">
    <citation type="submission" date="2015-04" db="UniProtKB">
        <authorList>
            <consortium name="EnsemblPlants"/>
        </authorList>
    </citation>
    <scope>IDENTIFICATION</scope>
    <source>
        <strain evidence="3">cv. Jemalong A17</strain>
    </source>
</reference>
<dbReference type="eggNOG" id="ENOG502QW61">
    <property type="taxonomic scope" value="Eukaryota"/>
</dbReference>
<keyword evidence="4" id="KW-1185">Reference proteome</keyword>
<proteinExistence type="predicted"/>
<dbReference type="EMBL" id="CM001221">
    <property type="protein sequence ID" value="AES94082.1"/>
    <property type="molecule type" value="Genomic_DNA"/>
</dbReference>
<dbReference type="InterPro" id="IPR001810">
    <property type="entry name" value="F-box_dom"/>
</dbReference>
<dbReference type="InterPro" id="IPR036047">
    <property type="entry name" value="F-box-like_dom_sf"/>
</dbReference>
<dbReference type="PaxDb" id="3880-AES94082"/>
<dbReference type="Proteomes" id="UP000002051">
    <property type="component" value="Chromosome 5"/>
</dbReference>
<name>G7KDE7_MEDTR</name>
<evidence type="ECO:0000313" key="3">
    <source>
        <dbReference type="EnsemblPlants" id="AES94082"/>
    </source>
</evidence>
<organism evidence="2 4">
    <name type="scientific">Medicago truncatula</name>
    <name type="common">Barrel medic</name>
    <name type="synonym">Medicago tribuloides</name>
    <dbReference type="NCBI Taxonomy" id="3880"/>
    <lineage>
        <taxon>Eukaryota</taxon>
        <taxon>Viridiplantae</taxon>
        <taxon>Streptophyta</taxon>
        <taxon>Embryophyta</taxon>
        <taxon>Tracheophyta</taxon>
        <taxon>Spermatophyta</taxon>
        <taxon>Magnoliopsida</taxon>
        <taxon>eudicotyledons</taxon>
        <taxon>Gunneridae</taxon>
        <taxon>Pentapetalae</taxon>
        <taxon>rosids</taxon>
        <taxon>fabids</taxon>
        <taxon>Fabales</taxon>
        <taxon>Fabaceae</taxon>
        <taxon>Papilionoideae</taxon>
        <taxon>50 kb inversion clade</taxon>
        <taxon>NPAAA clade</taxon>
        <taxon>Hologalegina</taxon>
        <taxon>IRL clade</taxon>
        <taxon>Trifolieae</taxon>
        <taxon>Medicago</taxon>
    </lineage>
</organism>
<protein>
    <submittedName>
        <fullName evidence="2">F-box protein interaction domain protein</fullName>
    </submittedName>
</protein>
<dbReference type="Pfam" id="PF00646">
    <property type="entry name" value="F-box"/>
    <property type="match status" value="1"/>
</dbReference>
<dbReference type="AlphaFoldDB" id="G7KDE7"/>
<dbReference type="PROSITE" id="PS50181">
    <property type="entry name" value="FBOX"/>
    <property type="match status" value="1"/>
</dbReference>
<evidence type="ECO:0000313" key="4">
    <source>
        <dbReference type="Proteomes" id="UP000002051"/>
    </source>
</evidence>
<dbReference type="SUPFAM" id="SSF81383">
    <property type="entry name" value="F-box domain"/>
    <property type="match status" value="1"/>
</dbReference>
<dbReference type="InterPro" id="IPR006527">
    <property type="entry name" value="F-box-assoc_dom_typ1"/>
</dbReference>
<dbReference type="CDD" id="cd22157">
    <property type="entry name" value="F-box_AtFBW1-like"/>
    <property type="match status" value="1"/>
</dbReference>
<dbReference type="PANTHER" id="PTHR31672:SF13">
    <property type="entry name" value="F-BOX PROTEIN CPR30-LIKE"/>
    <property type="match status" value="1"/>
</dbReference>
<dbReference type="PANTHER" id="PTHR31672">
    <property type="entry name" value="BNACNNG10540D PROTEIN"/>
    <property type="match status" value="1"/>
</dbReference>
<reference evidence="2 4" key="2">
    <citation type="journal article" date="2014" name="BMC Genomics">
        <title>An improved genome release (version Mt4.0) for the model legume Medicago truncatula.</title>
        <authorList>
            <person name="Tang H."/>
            <person name="Krishnakumar V."/>
            <person name="Bidwell S."/>
            <person name="Rosen B."/>
            <person name="Chan A."/>
            <person name="Zhou S."/>
            <person name="Gentzbittel L."/>
            <person name="Childs K.L."/>
            <person name="Yandell M."/>
            <person name="Gundlach H."/>
            <person name="Mayer K.F."/>
            <person name="Schwartz D.C."/>
            <person name="Town C.D."/>
        </authorList>
    </citation>
    <scope>GENOME REANNOTATION</scope>
    <source>
        <strain evidence="3 4">cv. Jemalong A17</strain>
    </source>
</reference>
<dbReference type="InterPro" id="IPR050796">
    <property type="entry name" value="SCF_F-box_component"/>
</dbReference>
<feature type="domain" description="F-box" evidence="1">
    <location>
        <begin position="28"/>
        <end position="78"/>
    </location>
</feature>
<dbReference type="Pfam" id="PF07734">
    <property type="entry name" value="FBA_1"/>
    <property type="match status" value="1"/>
</dbReference>
<reference evidence="2 4" key="1">
    <citation type="journal article" date="2011" name="Nature">
        <title>The Medicago genome provides insight into the evolution of rhizobial symbioses.</title>
        <authorList>
            <person name="Young N.D."/>
            <person name="Debelle F."/>
            <person name="Oldroyd G.E."/>
            <person name="Geurts R."/>
            <person name="Cannon S.B."/>
            <person name="Udvardi M.K."/>
            <person name="Benedito V.A."/>
            <person name="Mayer K.F."/>
            <person name="Gouzy J."/>
            <person name="Schoof H."/>
            <person name="Van de Peer Y."/>
            <person name="Proost S."/>
            <person name="Cook D.R."/>
            <person name="Meyers B.C."/>
            <person name="Spannagl M."/>
            <person name="Cheung F."/>
            <person name="De Mita S."/>
            <person name="Krishnakumar V."/>
            <person name="Gundlach H."/>
            <person name="Zhou S."/>
            <person name="Mudge J."/>
            <person name="Bharti A.K."/>
            <person name="Murray J.D."/>
            <person name="Naoumkina M.A."/>
            <person name="Rosen B."/>
            <person name="Silverstein K.A."/>
            <person name="Tang H."/>
            <person name="Rombauts S."/>
            <person name="Zhao P.X."/>
            <person name="Zhou P."/>
            <person name="Barbe V."/>
            <person name="Bardou P."/>
            <person name="Bechner M."/>
            <person name="Bellec A."/>
            <person name="Berger A."/>
            <person name="Berges H."/>
            <person name="Bidwell S."/>
            <person name="Bisseling T."/>
            <person name="Choisne N."/>
            <person name="Couloux A."/>
            <person name="Denny R."/>
            <person name="Deshpande S."/>
            <person name="Dai X."/>
            <person name="Doyle J.J."/>
            <person name="Dudez A.M."/>
            <person name="Farmer A.D."/>
            <person name="Fouteau S."/>
            <person name="Franken C."/>
            <person name="Gibelin C."/>
            <person name="Gish J."/>
            <person name="Goldstein S."/>
            <person name="Gonzalez A.J."/>
            <person name="Green P.J."/>
            <person name="Hallab A."/>
            <person name="Hartog M."/>
            <person name="Hua A."/>
            <person name="Humphray S.J."/>
            <person name="Jeong D.H."/>
            <person name="Jing Y."/>
            <person name="Jocker A."/>
            <person name="Kenton S.M."/>
            <person name="Kim D.J."/>
            <person name="Klee K."/>
            <person name="Lai H."/>
            <person name="Lang C."/>
            <person name="Lin S."/>
            <person name="Macmil S.L."/>
            <person name="Magdelenat G."/>
            <person name="Matthews L."/>
            <person name="McCorrison J."/>
            <person name="Monaghan E.L."/>
            <person name="Mun J.H."/>
            <person name="Najar F.Z."/>
            <person name="Nicholson C."/>
            <person name="Noirot C."/>
            <person name="O'Bleness M."/>
            <person name="Paule C.R."/>
            <person name="Poulain J."/>
            <person name="Prion F."/>
            <person name="Qin B."/>
            <person name="Qu C."/>
            <person name="Retzel E.F."/>
            <person name="Riddle C."/>
            <person name="Sallet E."/>
            <person name="Samain S."/>
            <person name="Samson N."/>
            <person name="Sanders I."/>
            <person name="Saurat O."/>
            <person name="Scarpelli C."/>
            <person name="Schiex T."/>
            <person name="Segurens B."/>
            <person name="Severin A.J."/>
            <person name="Sherrier D.J."/>
            <person name="Shi R."/>
            <person name="Sims S."/>
            <person name="Singer S.R."/>
            <person name="Sinharoy S."/>
            <person name="Sterck L."/>
            <person name="Viollet A."/>
            <person name="Wang B.B."/>
            <person name="Wang K."/>
            <person name="Wang M."/>
            <person name="Wang X."/>
            <person name="Warfsmann J."/>
            <person name="Weissenbach J."/>
            <person name="White D.D."/>
            <person name="White J.D."/>
            <person name="Wiley G.B."/>
            <person name="Wincker P."/>
            <person name="Xing Y."/>
            <person name="Yang L."/>
            <person name="Yao Z."/>
            <person name="Ying F."/>
            <person name="Zhai J."/>
            <person name="Zhou L."/>
            <person name="Zuber A."/>
            <person name="Denarie J."/>
            <person name="Dixon R.A."/>
            <person name="May G.D."/>
            <person name="Schwartz D.C."/>
            <person name="Rogers J."/>
            <person name="Quetier F."/>
            <person name="Town C.D."/>
            <person name="Roe B.A."/>
        </authorList>
    </citation>
    <scope>NUCLEOTIDE SEQUENCE [LARGE SCALE GENOMIC DNA]</scope>
    <source>
        <strain evidence="2">A17</strain>
        <strain evidence="3 4">cv. Jemalong A17</strain>
    </source>
</reference>
<dbReference type="Gene3D" id="1.20.1280.50">
    <property type="match status" value="1"/>
</dbReference>
<sequence length="551" mass="64007">MKRKKGSITPPRATIQRCSNKSKCQQLCPYFDNLPSHLTTHILLQLPIKSLLMCRCVCKTWNTLISEPHFAKLQFERAPVSFVIRNLDNIGVSRNLYLLECEAEKFEIGSNNHVKLDPIFELPLCNDISSRDKNDAKLYKVIKNKSKERYITCTSSRDKFGIVNSCNGLLCLSETSIGSPLVICNPVTREFTILPELTTTSDWFNSARVQAGFSFQPKTNEYKVIIIWNKYVRRDNRLVFERVVLEIHTLGTPSWRNVEVDPQISFLKLLNPTCVNGALHWIIFEAWQQKSILCFNFESERLQSFPSPPHVFGNHDNGFPHSMPIRLGELKGFLYICHRSSLENVTMWVMNEYGIGESWTIVYNIDTSLLYIPGTCVGYPYPWRCSFYWLSKHHEPEKHGFKVFRIQGTTEVEVIEYIQSLISLNDVVKGDNVEALNTHSWYECGKTILHVEKMKFFPYINILFETWKVHVLHLHLMVKNLVKSLLPNKSMFVFTLEAFDEEYMNFYTTGRETLEIAEVNQYAGEFFEQETSAKFRSRGVAPKNFFSSFFY</sequence>